<sequence>MVASRTAREKKAAAQAGPLARVRIDLGDEEQFVYKISCSECTARGHRSWSAYRPGEDNGFMAAMDRWIFHLREKHPDADAPCLEFAPAAEQRLQERRDREAGADPA</sequence>
<keyword evidence="2" id="KW-1185">Reference proteome</keyword>
<dbReference type="Proteomes" id="UP000679307">
    <property type="component" value="Chromosome"/>
</dbReference>
<accession>A0ABX8EG75</accession>
<dbReference type="EMBL" id="CP075371">
    <property type="protein sequence ID" value="QVT79527.1"/>
    <property type="molecule type" value="Genomic_DNA"/>
</dbReference>
<proteinExistence type="predicted"/>
<name>A0ABX8EG75_9ACTN</name>
<organism evidence="1 2">
    <name type="scientific">Nocardioides aquaticus</name>
    <dbReference type="NCBI Taxonomy" id="160826"/>
    <lineage>
        <taxon>Bacteria</taxon>
        <taxon>Bacillati</taxon>
        <taxon>Actinomycetota</taxon>
        <taxon>Actinomycetes</taxon>
        <taxon>Propionibacteriales</taxon>
        <taxon>Nocardioidaceae</taxon>
        <taxon>Nocardioides</taxon>
    </lineage>
</organism>
<protein>
    <submittedName>
        <fullName evidence="1">Uncharacterized protein</fullName>
    </submittedName>
</protein>
<evidence type="ECO:0000313" key="1">
    <source>
        <dbReference type="EMBL" id="QVT79527.1"/>
    </source>
</evidence>
<evidence type="ECO:0000313" key="2">
    <source>
        <dbReference type="Proteomes" id="UP000679307"/>
    </source>
</evidence>
<dbReference type="RefSeq" id="WP_214058963.1">
    <property type="nucleotide sequence ID" value="NZ_BAAAHS010000100.1"/>
</dbReference>
<reference evidence="1 2" key="1">
    <citation type="submission" date="2021-05" db="EMBL/GenBank/DDBJ databases">
        <title>Complete genome of Nocardioides aquaticus KCTC 9944T isolated from meromictic and hypersaline Ekho Lake, Antarctica.</title>
        <authorList>
            <person name="Hwang K."/>
            <person name="Kim K.M."/>
            <person name="Choe H."/>
        </authorList>
    </citation>
    <scope>NUCLEOTIDE SEQUENCE [LARGE SCALE GENOMIC DNA]</scope>
    <source>
        <strain evidence="1 2">KCTC 9944</strain>
    </source>
</reference>
<gene>
    <name evidence="1" type="ORF">ENKNEFLB_01909</name>
</gene>